<dbReference type="GO" id="GO:0003677">
    <property type="term" value="F:DNA binding"/>
    <property type="evidence" value="ECO:0007669"/>
    <property type="project" value="UniProtKB-KW"/>
</dbReference>
<dbReference type="EMBL" id="BARV01023933">
    <property type="protein sequence ID" value="GAI42433.1"/>
    <property type="molecule type" value="Genomic_DNA"/>
</dbReference>
<accession>X1NFP9</accession>
<dbReference type="SUPFAM" id="SSF88659">
    <property type="entry name" value="Sigma3 and sigma4 domains of RNA polymerase sigma factors"/>
    <property type="match status" value="1"/>
</dbReference>
<evidence type="ECO:0000256" key="4">
    <source>
        <dbReference type="ARBA" id="ARBA00023125"/>
    </source>
</evidence>
<dbReference type="CDD" id="cd06171">
    <property type="entry name" value="Sigma70_r4"/>
    <property type="match status" value="1"/>
</dbReference>
<dbReference type="Pfam" id="PF04545">
    <property type="entry name" value="Sigma70_r4"/>
    <property type="match status" value="1"/>
</dbReference>
<dbReference type="PANTHER" id="PTHR43133:SF57">
    <property type="entry name" value="RNA POLYMERASE SIGMA-70 FACTOR"/>
    <property type="match status" value="1"/>
</dbReference>
<dbReference type="InterPro" id="IPR013324">
    <property type="entry name" value="RNA_pol_sigma_r3/r4-like"/>
</dbReference>
<name>X1NFP9_9ZZZZ</name>
<comment type="caution">
    <text evidence="8">The sequence shown here is derived from an EMBL/GenBank/DDBJ whole genome shotgun (WGS) entry which is preliminary data.</text>
</comment>
<dbReference type="InterPro" id="IPR007627">
    <property type="entry name" value="RNA_pol_sigma70_r2"/>
</dbReference>
<evidence type="ECO:0000256" key="2">
    <source>
        <dbReference type="ARBA" id="ARBA00023015"/>
    </source>
</evidence>
<dbReference type="InterPro" id="IPR039425">
    <property type="entry name" value="RNA_pol_sigma-70-like"/>
</dbReference>
<organism evidence="8">
    <name type="scientific">marine sediment metagenome</name>
    <dbReference type="NCBI Taxonomy" id="412755"/>
    <lineage>
        <taxon>unclassified sequences</taxon>
        <taxon>metagenomes</taxon>
        <taxon>ecological metagenomes</taxon>
    </lineage>
</organism>
<comment type="similarity">
    <text evidence="1">Belongs to the sigma-70 factor family. ECF subfamily.</text>
</comment>
<sequence>MQDEESLVRRAQHRDQEAFAQLYEEHFDKIYRYVTLKIGNETEAEDMTQQVFLNALQSISSFKWKGIPFSAWLFRIAHNQVVDYWRSKKRTTVPLDESLVSNDNNPQLLTEQKLDIEQLILATKQLTELQRDVISLRFAGELSIAQVAKAMGKSQGAVKALQHSAIVALRKTLRVTEDE</sequence>
<dbReference type="GO" id="GO:0016987">
    <property type="term" value="F:sigma factor activity"/>
    <property type="evidence" value="ECO:0007669"/>
    <property type="project" value="UniProtKB-KW"/>
</dbReference>
<evidence type="ECO:0000259" key="6">
    <source>
        <dbReference type="Pfam" id="PF04542"/>
    </source>
</evidence>
<protein>
    <submittedName>
        <fullName evidence="8">Uncharacterized protein</fullName>
    </submittedName>
</protein>
<evidence type="ECO:0000256" key="5">
    <source>
        <dbReference type="ARBA" id="ARBA00023163"/>
    </source>
</evidence>
<dbReference type="Gene3D" id="1.10.10.10">
    <property type="entry name" value="Winged helix-like DNA-binding domain superfamily/Winged helix DNA-binding domain"/>
    <property type="match status" value="1"/>
</dbReference>
<evidence type="ECO:0000256" key="1">
    <source>
        <dbReference type="ARBA" id="ARBA00010641"/>
    </source>
</evidence>
<feature type="domain" description="RNA polymerase sigma-70 region 2" evidence="6">
    <location>
        <begin position="22"/>
        <end position="91"/>
    </location>
</feature>
<dbReference type="SUPFAM" id="SSF88946">
    <property type="entry name" value="Sigma2 domain of RNA polymerase sigma factors"/>
    <property type="match status" value="1"/>
</dbReference>
<dbReference type="Pfam" id="PF04542">
    <property type="entry name" value="Sigma70_r2"/>
    <property type="match status" value="1"/>
</dbReference>
<keyword evidence="5" id="KW-0804">Transcription</keyword>
<keyword evidence="4" id="KW-0238">DNA-binding</keyword>
<reference evidence="8" key="1">
    <citation type="journal article" date="2014" name="Front. Microbiol.">
        <title>High frequency of phylogenetically diverse reductive dehalogenase-homologous genes in deep subseafloor sedimentary metagenomes.</title>
        <authorList>
            <person name="Kawai M."/>
            <person name="Futagami T."/>
            <person name="Toyoda A."/>
            <person name="Takaki Y."/>
            <person name="Nishi S."/>
            <person name="Hori S."/>
            <person name="Arai W."/>
            <person name="Tsubouchi T."/>
            <person name="Morono Y."/>
            <person name="Uchiyama I."/>
            <person name="Ito T."/>
            <person name="Fujiyama A."/>
            <person name="Inagaki F."/>
            <person name="Takami H."/>
        </authorList>
    </citation>
    <scope>NUCLEOTIDE SEQUENCE</scope>
    <source>
        <strain evidence="8">Expedition CK06-06</strain>
    </source>
</reference>
<dbReference type="InterPro" id="IPR013325">
    <property type="entry name" value="RNA_pol_sigma_r2"/>
</dbReference>
<keyword evidence="3" id="KW-0731">Sigma factor</keyword>
<keyword evidence="2" id="KW-0805">Transcription regulation</keyword>
<evidence type="ECO:0000256" key="3">
    <source>
        <dbReference type="ARBA" id="ARBA00023082"/>
    </source>
</evidence>
<dbReference type="NCBIfam" id="TIGR02937">
    <property type="entry name" value="sigma70-ECF"/>
    <property type="match status" value="1"/>
</dbReference>
<dbReference type="GO" id="GO:0006352">
    <property type="term" value="P:DNA-templated transcription initiation"/>
    <property type="evidence" value="ECO:0007669"/>
    <property type="project" value="InterPro"/>
</dbReference>
<dbReference type="InterPro" id="IPR036388">
    <property type="entry name" value="WH-like_DNA-bd_sf"/>
</dbReference>
<dbReference type="AlphaFoldDB" id="X1NFP9"/>
<gene>
    <name evidence="8" type="ORF">S06H3_39169</name>
</gene>
<evidence type="ECO:0000313" key="8">
    <source>
        <dbReference type="EMBL" id="GAI42433.1"/>
    </source>
</evidence>
<proteinExistence type="inferred from homology"/>
<dbReference type="Gene3D" id="1.10.1740.10">
    <property type="match status" value="1"/>
</dbReference>
<evidence type="ECO:0000259" key="7">
    <source>
        <dbReference type="Pfam" id="PF04545"/>
    </source>
</evidence>
<dbReference type="InterPro" id="IPR014284">
    <property type="entry name" value="RNA_pol_sigma-70_dom"/>
</dbReference>
<dbReference type="PANTHER" id="PTHR43133">
    <property type="entry name" value="RNA POLYMERASE ECF-TYPE SIGMA FACTO"/>
    <property type="match status" value="1"/>
</dbReference>
<dbReference type="InterPro" id="IPR007630">
    <property type="entry name" value="RNA_pol_sigma70_r4"/>
</dbReference>
<feature type="domain" description="RNA polymerase sigma-70 region 4" evidence="7">
    <location>
        <begin position="124"/>
        <end position="171"/>
    </location>
</feature>